<dbReference type="VEuPathDB" id="PlasmoDB:PVP01_0200600"/>
<accession>A0A1G4E619</accession>
<dbReference type="VEuPathDB" id="PlasmoDB:PVX_096935"/>
<name>A0A1G4E619_PLAVI</name>
<evidence type="ECO:0000313" key="1">
    <source>
        <dbReference type="EMBL" id="SCA81741.1"/>
    </source>
</evidence>
<feature type="non-terminal residue" evidence="1">
    <location>
        <position position="214"/>
    </location>
</feature>
<dbReference type="AlphaFoldDB" id="A0A1G4E619"/>
<evidence type="ECO:0000313" key="2">
    <source>
        <dbReference type="Proteomes" id="UP000305196"/>
    </source>
</evidence>
<dbReference type="VEuPathDB" id="PlasmoDB:PVPAM_060043200"/>
<dbReference type="InterPro" id="IPR008780">
    <property type="entry name" value="Plasmodium_Vir"/>
</dbReference>
<dbReference type="VEuPathDB" id="PlasmoDB:PVW1_020008200"/>
<reference evidence="1 2" key="1">
    <citation type="submission" date="2016-07" db="EMBL/GenBank/DDBJ databases">
        <authorList>
            <consortium name="Pathogen Informatics"/>
        </authorList>
    </citation>
    <scope>NUCLEOTIDE SEQUENCE [LARGE SCALE GENOMIC DNA]</scope>
</reference>
<feature type="non-terminal residue" evidence="1">
    <location>
        <position position="1"/>
    </location>
</feature>
<gene>
    <name evidence="1" type="ORF">PVC01_000029900</name>
</gene>
<organism evidence="1 2">
    <name type="scientific">Plasmodium vivax</name>
    <name type="common">malaria parasite P. vivax</name>
    <dbReference type="NCBI Taxonomy" id="5855"/>
    <lineage>
        <taxon>Eukaryota</taxon>
        <taxon>Sar</taxon>
        <taxon>Alveolata</taxon>
        <taxon>Apicomplexa</taxon>
        <taxon>Aconoidasida</taxon>
        <taxon>Haemosporida</taxon>
        <taxon>Plasmodiidae</taxon>
        <taxon>Plasmodium</taxon>
        <taxon>Plasmodium (Plasmodium)</taxon>
    </lineage>
</organism>
<protein>
    <submittedName>
        <fullName evidence="1">VIR protein</fullName>
    </submittedName>
</protein>
<dbReference type="Pfam" id="PF05795">
    <property type="entry name" value="Plasmodium_Vir"/>
    <property type="match status" value="1"/>
</dbReference>
<dbReference type="Proteomes" id="UP000305196">
    <property type="component" value="Unassembled WGS sequence"/>
</dbReference>
<sequence length="214" mass="25181">DITNANQHEKNCGSFKGMKLQRYSVHDSFKDSCAKSMEYVKKLKPDQSSSILPFCKYMHYWYYSMVKSNNGFPFYSTILLFFNEIENFNDCKLYMEDIDNKKFEKITDLVEMYDDFDKFKKESKTNGNNECTHGDKCFNIYQQYVGECKNNHENPFCLKLIRFREEYNEHKKDVKYCTNKLKDLTPIISDSSSPFLVSTAAMSAISVALFVSYK</sequence>
<dbReference type="EMBL" id="FLYI01000046">
    <property type="protein sequence ID" value="SCA81741.1"/>
    <property type="molecule type" value="Genomic_DNA"/>
</dbReference>
<proteinExistence type="predicted"/>